<dbReference type="InterPro" id="IPR050272">
    <property type="entry name" value="Isochorismatase-like_hydrls"/>
</dbReference>
<dbReference type="InterPro" id="IPR000868">
    <property type="entry name" value="Isochorismatase-like_dom"/>
</dbReference>
<dbReference type="CDD" id="cd00431">
    <property type="entry name" value="cysteine_hydrolases"/>
    <property type="match status" value="1"/>
</dbReference>
<dbReference type="PANTHER" id="PTHR43540">
    <property type="entry name" value="PEROXYUREIDOACRYLATE/UREIDOACRYLATE AMIDOHYDROLASE-RELATED"/>
    <property type="match status" value="1"/>
</dbReference>
<proteinExistence type="inferred from homology"/>
<dbReference type="RefSeq" id="WP_141335806.1">
    <property type="nucleotide sequence ID" value="NZ_WNZX01000019.1"/>
</dbReference>
<protein>
    <submittedName>
        <fullName evidence="4">Isochorismatase family protein</fullName>
    </submittedName>
</protein>
<dbReference type="GO" id="GO:0016787">
    <property type="term" value="F:hydrolase activity"/>
    <property type="evidence" value="ECO:0007669"/>
    <property type="project" value="UniProtKB-KW"/>
</dbReference>
<accession>A0A7X2ZEZ2</accession>
<keyword evidence="2" id="KW-0378">Hydrolase</keyword>
<dbReference type="Proteomes" id="UP000450917">
    <property type="component" value="Unassembled WGS sequence"/>
</dbReference>
<evidence type="ECO:0000313" key="5">
    <source>
        <dbReference type="Proteomes" id="UP000450917"/>
    </source>
</evidence>
<dbReference type="AlphaFoldDB" id="A0A7X2ZEZ2"/>
<comment type="similarity">
    <text evidence="1">Belongs to the isochorismatase family.</text>
</comment>
<evidence type="ECO:0000313" key="4">
    <source>
        <dbReference type="EMBL" id="MUG72916.1"/>
    </source>
</evidence>
<keyword evidence="5" id="KW-1185">Reference proteome</keyword>
<gene>
    <name evidence="4" type="ORF">GNP93_19835</name>
</gene>
<organism evidence="4 5">
    <name type="scientific">Paenibacillus validus</name>
    <dbReference type="NCBI Taxonomy" id="44253"/>
    <lineage>
        <taxon>Bacteria</taxon>
        <taxon>Bacillati</taxon>
        <taxon>Bacillota</taxon>
        <taxon>Bacilli</taxon>
        <taxon>Bacillales</taxon>
        <taxon>Paenibacillaceae</taxon>
        <taxon>Paenibacillus</taxon>
    </lineage>
</organism>
<comment type="caution">
    <text evidence="4">The sequence shown here is derived from an EMBL/GenBank/DDBJ whole genome shotgun (WGS) entry which is preliminary data.</text>
</comment>
<evidence type="ECO:0000256" key="1">
    <source>
        <dbReference type="ARBA" id="ARBA00006336"/>
    </source>
</evidence>
<dbReference type="Gene3D" id="3.40.50.850">
    <property type="entry name" value="Isochorismatase-like"/>
    <property type="match status" value="1"/>
</dbReference>
<dbReference type="InterPro" id="IPR036380">
    <property type="entry name" value="Isochorismatase-like_sf"/>
</dbReference>
<sequence>MRKIVPCFFVFSLFVNVDLYGFHPNVAAAQTAPLPSPGMKVTQTNTALVLTDPQNDFLSPKGVAWNLVKDSVAENHTIENIELLLKTAKENKFKVFVSPHYYYPYDQKWMFGGAMEHLMHGIHMYQRKGPLSLEGFKGSGADFLDKYKPYIEDGQTVITSPHKIFGPEANDLVLQLRKQGITRVILAGMSGNLCIESHMRELIEQGFEVAVVHDATASAKINDLDGDKAAKINFRMIASASWSTNETIDKMKNS</sequence>
<dbReference type="Pfam" id="PF00857">
    <property type="entry name" value="Isochorismatase"/>
    <property type="match status" value="1"/>
</dbReference>
<name>A0A7X2ZEZ2_9BACL</name>
<evidence type="ECO:0000256" key="2">
    <source>
        <dbReference type="ARBA" id="ARBA00022801"/>
    </source>
</evidence>
<dbReference type="EMBL" id="WNZX01000019">
    <property type="protein sequence ID" value="MUG72916.1"/>
    <property type="molecule type" value="Genomic_DNA"/>
</dbReference>
<reference evidence="4 5" key="1">
    <citation type="submission" date="2019-11" db="EMBL/GenBank/DDBJ databases">
        <title>Draft genome sequences of five Paenibacillus species of dairy origin.</title>
        <authorList>
            <person name="Olajide A.M."/>
            <person name="Chen S."/>
            <person name="Lapointe G."/>
        </authorList>
    </citation>
    <scope>NUCLEOTIDE SEQUENCE [LARGE SCALE GENOMIC DNA]</scope>
    <source>
        <strain evidence="4 5">2CS3</strain>
    </source>
</reference>
<evidence type="ECO:0000259" key="3">
    <source>
        <dbReference type="Pfam" id="PF00857"/>
    </source>
</evidence>
<feature type="domain" description="Isochorismatase-like" evidence="3">
    <location>
        <begin position="46"/>
        <end position="220"/>
    </location>
</feature>
<dbReference type="SUPFAM" id="SSF52499">
    <property type="entry name" value="Isochorismatase-like hydrolases"/>
    <property type="match status" value="1"/>
</dbReference>